<evidence type="ECO:0000313" key="2">
    <source>
        <dbReference type="EMBL" id="AOZ09374.1"/>
    </source>
</evidence>
<dbReference type="InterPro" id="IPR044855">
    <property type="entry name" value="CoA-Trfase_III_dom3_sf"/>
</dbReference>
<dbReference type="PANTHER" id="PTHR48228:SF5">
    <property type="entry name" value="ALPHA-METHYLACYL-COA RACEMASE"/>
    <property type="match status" value="1"/>
</dbReference>
<reference evidence="2 3" key="1">
    <citation type="submission" date="2016-10" db="EMBL/GenBank/DDBJ databases">
        <title>Complete genome sequences of three Cupriavidus strains isolated from various Malaysian environments.</title>
        <authorList>
            <person name="Abdullah A.A.-A."/>
            <person name="Shafie N.A.H."/>
            <person name="Lau N.S."/>
        </authorList>
    </citation>
    <scope>NUCLEOTIDE SEQUENCE [LARGE SCALE GENOMIC DNA]</scope>
    <source>
        <strain evidence="2 3">USMAA1020</strain>
    </source>
</reference>
<proteinExistence type="predicted"/>
<dbReference type="Gene3D" id="3.40.50.10540">
    <property type="entry name" value="Crotonobetainyl-coa:carnitine coa-transferase, domain 1"/>
    <property type="match status" value="1"/>
</dbReference>
<dbReference type="SUPFAM" id="SSF89796">
    <property type="entry name" value="CoA-transferase family III (CaiB/BaiF)"/>
    <property type="match status" value="1"/>
</dbReference>
<dbReference type="Pfam" id="PF02515">
    <property type="entry name" value="CoA_transf_3"/>
    <property type="match status" value="1"/>
</dbReference>
<dbReference type="Gene3D" id="3.30.1540.10">
    <property type="entry name" value="formyl-coa transferase, domain 3"/>
    <property type="match status" value="1"/>
</dbReference>
<dbReference type="InterPro" id="IPR050509">
    <property type="entry name" value="CoA-transferase_III"/>
</dbReference>
<dbReference type="EMBL" id="CP017755">
    <property type="protein sequence ID" value="AOZ09374.1"/>
    <property type="molecule type" value="Genomic_DNA"/>
</dbReference>
<dbReference type="PANTHER" id="PTHR48228">
    <property type="entry name" value="SUCCINYL-COA--D-CITRAMALATE COA-TRANSFERASE"/>
    <property type="match status" value="1"/>
</dbReference>
<sequence length="380" mass="40200">MTGPLQGLKVVEMVGIGPAPFCAMMLADMGAEVIRIDRPGPAGEVMPKTARFDVLARGRRSLALDLKRPGGAEAVLQLVAQADILLEGFRPGVMERLGLGPDACLARNPRLVYGRMTGWGQHGPLAQAAGHDINYIALSGALHAIGHADEPPVVPLNYVGDFGGGAMMLAFGVLCARLEALRSGKGQVVDAAMTDGAALLSAMMYGFKAAGSWSNQRGENLLDGGAHFYGTYACADGKYVAIGAIEPQFYAELIRLSGIDDAAFAAQRDVNGWPVLKLRLADVFKTRTRAEWCELMEGSDVCFAPVLDWDEAPAHAHNLARGTFVEIDGVTQPAPAPRFSRTPPPTPRGPAARGGDSEAVLRDWGFTAAAVADLKQRGVI</sequence>
<evidence type="ECO:0000313" key="3">
    <source>
        <dbReference type="Proteomes" id="UP000177515"/>
    </source>
</evidence>
<dbReference type="RefSeq" id="WP_071071975.1">
    <property type="nucleotide sequence ID" value="NZ_CP017755.1"/>
</dbReference>
<feature type="region of interest" description="Disordered" evidence="1">
    <location>
        <begin position="333"/>
        <end position="356"/>
    </location>
</feature>
<gene>
    <name evidence="2" type="ORF">BKK80_26715</name>
</gene>
<organism evidence="2 3">
    <name type="scientific">Cupriavidus malaysiensis</name>
    <dbReference type="NCBI Taxonomy" id="367825"/>
    <lineage>
        <taxon>Bacteria</taxon>
        <taxon>Pseudomonadati</taxon>
        <taxon>Pseudomonadota</taxon>
        <taxon>Betaproteobacteria</taxon>
        <taxon>Burkholderiales</taxon>
        <taxon>Burkholderiaceae</taxon>
        <taxon>Cupriavidus</taxon>
    </lineage>
</organism>
<name>A0ABM7D7T8_9BURK</name>
<protein>
    <submittedName>
        <fullName evidence="2">Carnitine dehydratase</fullName>
    </submittedName>
</protein>
<dbReference type="Gene3D" id="3.30.60.110">
    <property type="match status" value="1"/>
</dbReference>
<dbReference type="Proteomes" id="UP000177515">
    <property type="component" value="Chromosome 2"/>
</dbReference>
<dbReference type="InterPro" id="IPR003673">
    <property type="entry name" value="CoA-Trfase_fam_III"/>
</dbReference>
<dbReference type="InterPro" id="IPR023606">
    <property type="entry name" value="CoA-Trfase_III_dom_1_sf"/>
</dbReference>
<evidence type="ECO:0000256" key="1">
    <source>
        <dbReference type="SAM" id="MobiDB-lite"/>
    </source>
</evidence>
<keyword evidence="3" id="KW-1185">Reference proteome</keyword>
<accession>A0ABM7D7T8</accession>